<feature type="transmembrane region" description="Helical" evidence="1">
    <location>
        <begin position="158"/>
        <end position="180"/>
    </location>
</feature>
<dbReference type="EMBL" id="CAUWAG010000012">
    <property type="protein sequence ID" value="CAJ2509483.1"/>
    <property type="molecule type" value="Genomic_DNA"/>
</dbReference>
<keyword evidence="3" id="KW-1185">Reference proteome</keyword>
<proteinExistence type="predicted"/>
<keyword evidence="1" id="KW-0472">Membrane</keyword>
<evidence type="ECO:0000313" key="3">
    <source>
        <dbReference type="Proteomes" id="UP001295740"/>
    </source>
</evidence>
<keyword evidence="1" id="KW-0812">Transmembrane</keyword>
<sequence length="182" mass="21340">MQNNYYAQYDTTAQYETPITNQQDGHDRWPTRQEVLKQCLGLQDSPKKVRDWFKTYLEYRGLDAINADKFFWREEPHRATYSNLLEAFKQHCGKLDWEADVLAYDVYTVVEGSIPPPERTMFQKYVEGLFGYEFYINLMQWTKPNPGFLDRANCIFCWLGLLSIHGVLTLIGVVITAFLLST</sequence>
<name>A0AAI8YLP9_9PEZI</name>
<evidence type="ECO:0000256" key="1">
    <source>
        <dbReference type="SAM" id="Phobius"/>
    </source>
</evidence>
<gene>
    <name evidence="2" type="ORF">KHLLAP_LOCUS9951</name>
</gene>
<dbReference type="Proteomes" id="UP001295740">
    <property type="component" value="Unassembled WGS sequence"/>
</dbReference>
<keyword evidence="1" id="KW-1133">Transmembrane helix</keyword>
<comment type="caution">
    <text evidence="2">The sequence shown here is derived from an EMBL/GenBank/DDBJ whole genome shotgun (WGS) entry which is preliminary data.</text>
</comment>
<reference evidence="2" key="1">
    <citation type="submission" date="2023-10" db="EMBL/GenBank/DDBJ databases">
        <authorList>
            <person name="Hackl T."/>
        </authorList>
    </citation>
    <scope>NUCLEOTIDE SEQUENCE</scope>
</reference>
<accession>A0AAI8YLP9</accession>
<dbReference type="AlphaFoldDB" id="A0AAI8YLP9"/>
<protein>
    <submittedName>
        <fullName evidence="2">Uu.00g145090.m01.CDS01</fullName>
    </submittedName>
</protein>
<organism evidence="2 3">
    <name type="scientific">Anthostomella pinea</name>
    <dbReference type="NCBI Taxonomy" id="933095"/>
    <lineage>
        <taxon>Eukaryota</taxon>
        <taxon>Fungi</taxon>
        <taxon>Dikarya</taxon>
        <taxon>Ascomycota</taxon>
        <taxon>Pezizomycotina</taxon>
        <taxon>Sordariomycetes</taxon>
        <taxon>Xylariomycetidae</taxon>
        <taxon>Xylariales</taxon>
        <taxon>Xylariaceae</taxon>
        <taxon>Anthostomella</taxon>
    </lineage>
</organism>
<evidence type="ECO:0000313" key="2">
    <source>
        <dbReference type="EMBL" id="CAJ2509483.1"/>
    </source>
</evidence>